<comment type="caution">
    <text evidence="5">The sequence shown here is derived from an EMBL/GenBank/DDBJ whole genome shotgun (WGS) entry which is preliminary data.</text>
</comment>
<proteinExistence type="predicted"/>
<keyword evidence="3" id="KW-0812">Transmembrane</keyword>
<keyword evidence="6" id="KW-1185">Reference proteome</keyword>
<keyword evidence="3" id="KW-0472">Membrane</keyword>
<dbReference type="InterPro" id="IPR051158">
    <property type="entry name" value="Metallophosphoesterase_sf"/>
</dbReference>
<dbReference type="InterPro" id="IPR004843">
    <property type="entry name" value="Calcineurin-like_PHP"/>
</dbReference>
<dbReference type="CDD" id="cd07385">
    <property type="entry name" value="MPP_YkuE_C"/>
    <property type="match status" value="1"/>
</dbReference>
<dbReference type="GO" id="GO:0016020">
    <property type="term" value="C:membrane"/>
    <property type="evidence" value="ECO:0007669"/>
    <property type="project" value="GOC"/>
</dbReference>
<dbReference type="InterPro" id="IPR029052">
    <property type="entry name" value="Metallo-depent_PP-like"/>
</dbReference>
<dbReference type="Proteomes" id="UP000013378">
    <property type="component" value="Unassembled WGS sequence"/>
</dbReference>
<dbReference type="GO" id="GO:0009245">
    <property type="term" value="P:lipid A biosynthetic process"/>
    <property type="evidence" value="ECO:0007669"/>
    <property type="project" value="TreeGrafter"/>
</dbReference>
<keyword evidence="3" id="KW-1133">Transmembrane helix</keyword>
<feature type="transmembrane region" description="Helical" evidence="3">
    <location>
        <begin position="6"/>
        <end position="22"/>
    </location>
</feature>
<evidence type="ECO:0000313" key="5">
    <source>
        <dbReference type="EMBL" id="EOC99681.1"/>
    </source>
</evidence>
<dbReference type="Pfam" id="PF00149">
    <property type="entry name" value="Metallophos"/>
    <property type="match status" value="1"/>
</dbReference>
<dbReference type="PATRIC" id="fig|1304284.3.peg.2273"/>
<dbReference type="GO" id="GO:0008758">
    <property type="term" value="F:UDP-2,3-diacylglucosamine hydrolase activity"/>
    <property type="evidence" value="ECO:0007669"/>
    <property type="project" value="TreeGrafter"/>
</dbReference>
<dbReference type="AlphaFoldDB" id="R1ASN5"/>
<dbReference type="RefSeq" id="WP_006316519.1">
    <property type="nucleotide sequence ID" value="NZ_ARZA01000256.1"/>
</dbReference>
<dbReference type="SUPFAM" id="SSF56300">
    <property type="entry name" value="Metallo-dependent phosphatases"/>
    <property type="match status" value="1"/>
</dbReference>
<evidence type="ECO:0000256" key="3">
    <source>
        <dbReference type="SAM" id="Phobius"/>
    </source>
</evidence>
<sequence>MQYIKLVALIILIILIAIFLYYENNAIQITYYNIKNRDIPEDFINYKIVQLSDLHNKSFGENQEKLVKLVKKINPNIIVITGDIIDRRRYNETPSLILVSQLTQIAPVYYVTGNHEEWSGKFNDLEKKLAKYKVNVLKNQRVEVKQGNSKVNIIGVNDYAYFQSVIEYKQVLEDLTSKINKSDFTLLLSHRPEKIKYYSEYHIDLALTGHAHGGQIRLPFIGGLVAPDQGLIPKYTGGFYEKGNLQMIVNRGLGNSLFPQRLFNRPEVVVITLKRE</sequence>
<dbReference type="Gene3D" id="3.60.21.10">
    <property type="match status" value="1"/>
</dbReference>
<gene>
    <name evidence="5" type="ORF">L21TH_2324</name>
</gene>
<keyword evidence="1" id="KW-0479">Metal-binding</keyword>
<protein>
    <recommendedName>
        <fullName evidence="4">Calcineurin-like phosphoesterase domain-containing protein</fullName>
    </recommendedName>
</protein>
<name>R1ASN5_9FIRM</name>
<feature type="domain" description="Calcineurin-like phosphoesterase" evidence="4">
    <location>
        <begin position="47"/>
        <end position="213"/>
    </location>
</feature>
<dbReference type="PANTHER" id="PTHR31302:SF31">
    <property type="entry name" value="PHOSPHODIESTERASE YAEI"/>
    <property type="match status" value="1"/>
</dbReference>
<dbReference type="STRING" id="1304284.L21TH_2324"/>
<evidence type="ECO:0000259" key="4">
    <source>
        <dbReference type="Pfam" id="PF00149"/>
    </source>
</evidence>
<dbReference type="PANTHER" id="PTHR31302">
    <property type="entry name" value="TRANSMEMBRANE PROTEIN WITH METALLOPHOSPHOESTERASE DOMAIN-RELATED"/>
    <property type="match status" value="1"/>
</dbReference>
<accession>R1ASN5</accession>
<dbReference type="OrthoDB" id="9780884at2"/>
<dbReference type="eggNOG" id="COG1408">
    <property type="taxonomic scope" value="Bacteria"/>
</dbReference>
<evidence type="ECO:0000256" key="1">
    <source>
        <dbReference type="ARBA" id="ARBA00022723"/>
    </source>
</evidence>
<dbReference type="GO" id="GO:0046872">
    <property type="term" value="F:metal ion binding"/>
    <property type="evidence" value="ECO:0007669"/>
    <property type="project" value="UniProtKB-KW"/>
</dbReference>
<keyword evidence="2" id="KW-0378">Hydrolase</keyword>
<evidence type="ECO:0000256" key="2">
    <source>
        <dbReference type="ARBA" id="ARBA00022801"/>
    </source>
</evidence>
<dbReference type="EMBL" id="ARZA01000256">
    <property type="protein sequence ID" value="EOC99681.1"/>
    <property type="molecule type" value="Genomic_DNA"/>
</dbReference>
<organism evidence="5 6">
    <name type="scientific">Caldisalinibacter kiritimatiensis</name>
    <dbReference type="NCBI Taxonomy" id="1304284"/>
    <lineage>
        <taxon>Bacteria</taxon>
        <taxon>Bacillati</taxon>
        <taxon>Bacillota</taxon>
        <taxon>Tissierellia</taxon>
        <taxon>Tissierellales</taxon>
        <taxon>Thermohalobacteraceae</taxon>
        <taxon>Caldisalinibacter</taxon>
    </lineage>
</organism>
<evidence type="ECO:0000313" key="6">
    <source>
        <dbReference type="Proteomes" id="UP000013378"/>
    </source>
</evidence>
<reference evidence="5 6" key="1">
    <citation type="journal article" date="2015" name="Geomicrobiol. J.">
        <title>Caldisalinibacter kiritimatiensis gen. nov., sp. nov., a moderately thermohalophilic thiosulfate-reducing bacterium from a hypersaline microbial mat.</title>
        <authorList>
            <person name="Ben Hania W."/>
            <person name="Joseph M."/>
            <person name="Fiebig A."/>
            <person name="Bunk B."/>
            <person name="Klenk H.-P."/>
            <person name="Fardeau M.-L."/>
            <person name="Spring S."/>
        </authorList>
    </citation>
    <scope>NUCLEOTIDE SEQUENCE [LARGE SCALE GENOMIC DNA]</scope>
    <source>
        <strain evidence="5 6">L21-TH-D2</strain>
    </source>
</reference>